<dbReference type="RefSeq" id="WP_166586873.1">
    <property type="nucleotide sequence ID" value="NZ_WWEO01000043.1"/>
</dbReference>
<evidence type="ECO:0000256" key="1">
    <source>
        <dbReference type="SAM" id="SignalP"/>
    </source>
</evidence>
<dbReference type="AlphaFoldDB" id="A0A966DT67"/>
<evidence type="ECO:0000313" key="3">
    <source>
        <dbReference type="Proteomes" id="UP000638732"/>
    </source>
</evidence>
<keyword evidence="3" id="KW-1185">Reference proteome</keyword>
<keyword evidence="1" id="KW-0732">Signal</keyword>
<reference evidence="2" key="2">
    <citation type="submission" date="2020-10" db="EMBL/GenBank/DDBJ databases">
        <title>Mucilaginibacter sp. nov., isolated from soil.</title>
        <authorList>
            <person name="Jeon C.O."/>
        </authorList>
    </citation>
    <scope>NUCLEOTIDE SEQUENCE</scope>
    <source>
        <strain evidence="2">R11</strain>
    </source>
</reference>
<protein>
    <submittedName>
        <fullName evidence="2">Uncharacterized protein</fullName>
    </submittedName>
</protein>
<dbReference type="EMBL" id="WWEO01000043">
    <property type="protein sequence ID" value="NCD70928.1"/>
    <property type="molecule type" value="Genomic_DNA"/>
</dbReference>
<accession>A0A966DT67</accession>
<feature type="chain" id="PRO_5037753523" evidence="1">
    <location>
        <begin position="19"/>
        <end position="122"/>
    </location>
</feature>
<comment type="caution">
    <text evidence="2">The sequence shown here is derived from an EMBL/GenBank/DDBJ whole genome shotgun (WGS) entry which is preliminary data.</text>
</comment>
<dbReference type="Proteomes" id="UP000638732">
    <property type="component" value="Unassembled WGS sequence"/>
</dbReference>
<gene>
    <name evidence="2" type="ORF">GSY63_16300</name>
</gene>
<organism evidence="2 3">
    <name type="scientific">Mucilaginibacter agri</name>
    <dbReference type="NCBI Taxonomy" id="2695265"/>
    <lineage>
        <taxon>Bacteria</taxon>
        <taxon>Pseudomonadati</taxon>
        <taxon>Bacteroidota</taxon>
        <taxon>Sphingobacteriia</taxon>
        <taxon>Sphingobacteriales</taxon>
        <taxon>Sphingobacteriaceae</taxon>
        <taxon>Mucilaginibacter</taxon>
    </lineage>
</organism>
<reference evidence="2" key="1">
    <citation type="submission" date="2020-01" db="EMBL/GenBank/DDBJ databases">
        <authorList>
            <person name="Seo Y.L."/>
        </authorList>
    </citation>
    <scope>NUCLEOTIDE SEQUENCE</scope>
    <source>
        <strain evidence="2">R11</strain>
    </source>
</reference>
<proteinExistence type="predicted"/>
<name>A0A966DT67_9SPHI</name>
<feature type="signal peptide" evidence="1">
    <location>
        <begin position="1"/>
        <end position="18"/>
    </location>
</feature>
<sequence>MNKALTLTFLFLFSFVQAQNYYYSSTPERNRVIRLITSLPEIVDEKKSFEQHHIRMAAYIDHVPTKNQKYYYVTIAEDQHDRLMPHQTFLVNPKTNEINYWDILNDKIVPLKIWRKHHYKDQ</sequence>
<evidence type="ECO:0000313" key="2">
    <source>
        <dbReference type="EMBL" id="NCD70928.1"/>
    </source>
</evidence>